<dbReference type="EMBL" id="VJOO01000011">
    <property type="protein sequence ID" value="TSE37047.1"/>
    <property type="molecule type" value="Genomic_DNA"/>
</dbReference>
<sequence length="97" mass="9966">MGGPIALTLPALPATLTHAQAAAYLAQCRAALAAAGRGATVQLDASALHEFDSSALAVLLAVRREVLARGAHWRLDGLNERARVLAGLYGVAELLPA</sequence>
<gene>
    <name evidence="2" type="ORF">A9O67_00135</name>
    <name evidence="3" type="ORF">Tfont_01451</name>
</gene>
<organism evidence="2 4">
    <name type="scientific">Tepidimonas fonticaldi</name>
    <dbReference type="NCBI Taxonomy" id="1101373"/>
    <lineage>
        <taxon>Bacteria</taxon>
        <taxon>Pseudomonadati</taxon>
        <taxon>Pseudomonadota</taxon>
        <taxon>Betaproteobacteria</taxon>
        <taxon>Burkholderiales</taxon>
        <taxon>Tepidimonas</taxon>
    </lineage>
</organism>
<dbReference type="Pfam" id="PF13466">
    <property type="entry name" value="STAS_2"/>
    <property type="match status" value="1"/>
</dbReference>
<evidence type="ECO:0000313" key="2">
    <source>
        <dbReference type="EMBL" id="OBS32085.1"/>
    </source>
</evidence>
<dbReference type="EMBL" id="LZDH01000001">
    <property type="protein sequence ID" value="OBS32085.1"/>
    <property type="molecule type" value="Genomic_DNA"/>
</dbReference>
<reference evidence="3 5" key="2">
    <citation type="submission" date="2019-07" db="EMBL/GenBank/DDBJ databases">
        <title>Tepidimonas fonticaldi AT-A2 draft genome.</title>
        <authorList>
            <person name="Da Costa M.S."/>
            <person name="Froufe H.J.C."/>
            <person name="Egas C."/>
            <person name="Albuquerque L."/>
        </authorList>
    </citation>
    <scope>NUCLEOTIDE SEQUENCE [LARGE SCALE GENOMIC DNA]</scope>
    <source>
        <strain evidence="3 5">AT-A2</strain>
    </source>
</reference>
<proteinExistence type="predicted"/>
<evidence type="ECO:0000313" key="3">
    <source>
        <dbReference type="EMBL" id="TSE37047.1"/>
    </source>
</evidence>
<dbReference type="Proteomes" id="UP000316388">
    <property type="component" value="Unassembled WGS sequence"/>
</dbReference>
<dbReference type="SUPFAM" id="SSF52091">
    <property type="entry name" value="SpoIIaa-like"/>
    <property type="match status" value="1"/>
</dbReference>
<keyword evidence="4" id="KW-1185">Reference proteome</keyword>
<feature type="domain" description="STAS" evidence="1">
    <location>
        <begin position="41"/>
        <end position="97"/>
    </location>
</feature>
<dbReference type="STRING" id="1101373.A9O67_00135"/>
<dbReference type="PROSITE" id="PS50801">
    <property type="entry name" value="STAS"/>
    <property type="match status" value="1"/>
</dbReference>
<dbReference type="RefSeq" id="WP_068606168.1">
    <property type="nucleotide sequence ID" value="NZ_LZDH01000001.1"/>
</dbReference>
<dbReference type="InterPro" id="IPR036513">
    <property type="entry name" value="STAS_dom_sf"/>
</dbReference>
<dbReference type="InterPro" id="IPR058548">
    <property type="entry name" value="MlaB-like_STAS"/>
</dbReference>
<comment type="caution">
    <text evidence="2">The sequence shown here is derived from an EMBL/GenBank/DDBJ whole genome shotgun (WGS) entry which is preliminary data.</text>
</comment>
<evidence type="ECO:0000259" key="1">
    <source>
        <dbReference type="PROSITE" id="PS50801"/>
    </source>
</evidence>
<evidence type="ECO:0000313" key="4">
    <source>
        <dbReference type="Proteomes" id="UP000091969"/>
    </source>
</evidence>
<reference evidence="2 4" key="1">
    <citation type="submission" date="2016-06" db="EMBL/GenBank/DDBJ databases">
        <title>Genome sequence of Tepidimonas fonticaldi PL17.</title>
        <authorList>
            <person name="Pinnaka A.K."/>
        </authorList>
    </citation>
    <scope>NUCLEOTIDE SEQUENCE [LARGE SCALE GENOMIC DNA]</scope>
    <source>
        <strain evidence="2 4">PL17</strain>
    </source>
</reference>
<dbReference type="Gene3D" id="3.30.750.24">
    <property type="entry name" value="STAS domain"/>
    <property type="match status" value="1"/>
</dbReference>
<protein>
    <submittedName>
        <fullName evidence="3">STAS domain protein</fullName>
    </submittedName>
</protein>
<evidence type="ECO:0000313" key="5">
    <source>
        <dbReference type="Proteomes" id="UP000316388"/>
    </source>
</evidence>
<accession>A0A1A6DZ87</accession>
<dbReference type="InterPro" id="IPR002645">
    <property type="entry name" value="STAS_dom"/>
</dbReference>
<dbReference type="AlphaFoldDB" id="A0A1A6DZ87"/>
<name>A0A1A6DZ87_9BURK</name>
<dbReference type="Proteomes" id="UP000091969">
    <property type="component" value="Unassembled WGS sequence"/>
</dbReference>